<dbReference type="EMBL" id="UZAM01009555">
    <property type="protein sequence ID" value="VDP09475.1"/>
    <property type="molecule type" value="Genomic_DNA"/>
</dbReference>
<organism evidence="3">
    <name type="scientific">Soboliphyme baturini</name>
    <dbReference type="NCBI Taxonomy" id="241478"/>
    <lineage>
        <taxon>Eukaryota</taxon>
        <taxon>Metazoa</taxon>
        <taxon>Ecdysozoa</taxon>
        <taxon>Nematoda</taxon>
        <taxon>Enoplea</taxon>
        <taxon>Dorylaimia</taxon>
        <taxon>Dioctophymatida</taxon>
        <taxon>Dioctophymatoidea</taxon>
        <taxon>Soboliphymatidae</taxon>
        <taxon>Soboliphyme</taxon>
    </lineage>
</organism>
<evidence type="ECO:0000313" key="1">
    <source>
        <dbReference type="EMBL" id="VDP09475.1"/>
    </source>
</evidence>
<accession>A0A183IRE5</accession>
<dbReference type="AlphaFoldDB" id="A0A183IRE5"/>
<reference evidence="1 2" key="2">
    <citation type="submission" date="2018-11" db="EMBL/GenBank/DDBJ databases">
        <authorList>
            <consortium name="Pathogen Informatics"/>
        </authorList>
    </citation>
    <scope>NUCLEOTIDE SEQUENCE [LARGE SCALE GENOMIC DNA]</scope>
</reference>
<sequence>MGNIMFDRYDEVQLAVQEKKAAFKKWLGKRAFYSRAICRGTKGGSQSSAVRPPIAKRDSIKEKAVEQMEMFKFLGIVFTSDGKFEEEIDRRIGVACGVLHELGGFTVTKAELSLKTKLSVFTSIFIPMVTCGHEWWTMN</sequence>
<dbReference type="WBParaSite" id="SBAD_0000643201-mRNA-1">
    <property type="protein sequence ID" value="SBAD_0000643201-mRNA-1"/>
    <property type="gene ID" value="SBAD_0000643201"/>
</dbReference>
<proteinExistence type="predicted"/>
<evidence type="ECO:0000313" key="2">
    <source>
        <dbReference type="Proteomes" id="UP000270296"/>
    </source>
</evidence>
<evidence type="ECO:0000313" key="3">
    <source>
        <dbReference type="WBParaSite" id="SBAD_0000643201-mRNA-1"/>
    </source>
</evidence>
<keyword evidence="2" id="KW-1185">Reference proteome</keyword>
<name>A0A183IRE5_9BILA</name>
<gene>
    <name evidence="1" type="ORF">SBAD_LOCUS6192</name>
</gene>
<reference evidence="3" key="1">
    <citation type="submission" date="2016-06" db="UniProtKB">
        <authorList>
            <consortium name="WormBaseParasite"/>
        </authorList>
    </citation>
    <scope>IDENTIFICATION</scope>
</reference>
<protein>
    <submittedName>
        <fullName evidence="3">Myosin motor domain-containing protein</fullName>
    </submittedName>
</protein>
<dbReference type="OrthoDB" id="425681at2759"/>
<dbReference type="Proteomes" id="UP000270296">
    <property type="component" value="Unassembled WGS sequence"/>
</dbReference>